<proteinExistence type="predicted"/>
<evidence type="ECO:0000313" key="2">
    <source>
        <dbReference type="EMBL" id="MFD0999731.1"/>
    </source>
</evidence>
<name>A0ABW3K2S2_9BACT</name>
<accession>A0ABW3K2S2</accession>
<dbReference type="InterPro" id="IPR037401">
    <property type="entry name" value="SnoaL-like"/>
</dbReference>
<dbReference type="Pfam" id="PF13474">
    <property type="entry name" value="SnoaL_3"/>
    <property type="match status" value="1"/>
</dbReference>
<dbReference type="Gene3D" id="3.10.450.50">
    <property type="match status" value="1"/>
</dbReference>
<dbReference type="InterPro" id="IPR032710">
    <property type="entry name" value="NTF2-like_dom_sf"/>
</dbReference>
<dbReference type="RefSeq" id="WP_377578686.1">
    <property type="nucleotide sequence ID" value="NZ_JBHTKA010000003.1"/>
</dbReference>
<evidence type="ECO:0000259" key="1">
    <source>
        <dbReference type="Pfam" id="PF13474"/>
    </source>
</evidence>
<protein>
    <submittedName>
        <fullName evidence="2">YybH family protein</fullName>
    </submittedName>
</protein>
<dbReference type="SUPFAM" id="SSF54427">
    <property type="entry name" value="NTF2-like"/>
    <property type="match status" value="1"/>
</dbReference>
<evidence type="ECO:0000313" key="3">
    <source>
        <dbReference type="Proteomes" id="UP001597112"/>
    </source>
</evidence>
<reference evidence="3" key="1">
    <citation type="journal article" date="2019" name="Int. J. Syst. Evol. Microbiol.">
        <title>The Global Catalogue of Microorganisms (GCM) 10K type strain sequencing project: providing services to taxonomists for standard genome sequencing and annotation.</title>
        <authorList>
            <consortium name="The Broad Institute Genomics Platform"/>
            <consortium name="The Broad Institute Genome Sequencing Center for Infectious Disease"/>
            <person name="Wu L."/>
            <person name="Ma J."/>
        </authorList>
    </citation>
    <scope>NUCLEOTIDE SEQUENCE [LARGE SCALE GENOMIC DNA]</scope>
    <source>
        <strain evidence="3">CCUG 58938</strain>
    </source>
</reference>
<gene>
    <name evidence="2" type="ORF">ACFQ21_10450</name>
</gene>
<comment type="caution">
    <text evidence="2">The sequence shown here is derived from an EMBL/GenBank/DDBJ whole genome shotgun (WGS) entry which is preliminary data.</text>
</comment>
<sequence>MKQLQDFFTIYKQSAWNKDTESMIALYHDNVVIFDMWNQGYQTGLTDWSNAIKGWLGSLGDEKVNVIFEMTEIHEGKDVGFGSALITYQAISISNTIVRSMKNRVTLGFIKQKDEWKVIHQHTSAPINSNLEGILNF</sequence>
<organism evidence="2 3">
    <name type="scientific">Ohtaekwangia kribbensis</name>
    <dbReference type="NCBI Taxonomy" id="688913"/>
    <lineage>
        <taxon>Bacteria</taxon>
        <taxon>Pseudomonadati</taxon>
        <taxon>Bacteroidota</taxon>
        <taxon>Cytophagia</taxon>
        <taxon>Cytophagales</taxon>
        <taxon>Fulvivirgaceae</taxon>
        <taxon>Ohtaekwangia</taxon>
    </lineage>
</organism>
<keyword evidence="3" id="KW-1185">Reference proteome</keyword>
<dbReference type="Proteomes" id="UP001597112">
    <property type="component" value="Unassembled WGS sequence"/>
</dbReference>
<feature type="domain" description="SnoaL-like" evidence="1">
    <location>
        <begin position="7"/>
        <end position="127"/>
    </location>
</feature>
<dbReference type="EMBL" id="JBHTKA010000003">
    <property type="protein sequence ID" value="MFD0999731.1"/>
    <property type="molecule type" value="Genomic_DNA"/>
</dbReference>